<dbReference type="SUPFAM" id="SSF54106">
    <property type="entry name" value="LysM domain"/>
    <property type="match status" value="1"/>
</dbReference>
<dbReference type="SUPFAM" id="SSF47090">
    <property type="entry name" value="PGBD-like"/>
    <property type="match status" value="2"/>
</dbReference>
<dbReference type="Pfam" id="PF01476">
    <property type="entry name" value="LysM"/>
    <property type="match status" value="1"/>
</dbReference>
<dbReference type="Gene3D" id="1.10.101.10">
    <property type="entry name" value="PGBD-like superfamily/PGBD"/>
    <property type="match status" value="2"/>
</dbReference>
<dbReference type="PROSITE" id="PS51782">
    <property type="entry name" value="LYSM"/>
    <property type="match status" value="1"/>
</dbReference>
<dbReference type="GO" id="GO:0008932">
    <property type="term" value="F:lytic endotransglycosylase activity"/>
    <property type="evidence" value="ECO:0007669"/>
    <property type="project" value="TreeGrafter"/>
</dbReference>
<dbReference type="RefSeq" id="WP_161258717.1">
    <property type="nucleotide sequence ID" value="NZ_WXEY01000010.1"/>
</dbReference>
<evidence type="ECO:0000256" key="1">
    <source>
        <dbReference type="SAM" id="MobiDB-lite"/>
    </source>
</evidence>
<dbReference type="Pfam" id="PF12690">
    <property type="entry name" value="BsuPI"/>
    <property type="match status" value="1"/>
</dbReference>
<name>A0A845L0Y3_9FIRM</name>
<dbReference type="InterPro" id="IPR036365">
    <property type="entry name" value="PGBD-like_sf"/>
</dbReference>
<dbReference type="InterPro" id="IPR020481">
    <property type="entry name" value="Intracell_prot_inh_BsuPI"/>
</dbReference>
<dbReference type="CDD" id="cd00118">
    <property type="entry name" value="LysM"/>
    <property type="match status" value="1"/>
</dbReference>
<keyword evidence="4" id="KW-1185">Reference proteome</keyword>
<dbReference type="EMBL" id="WXEY01000010">
    <property type="protein sequence ID" value="MZP30192.1"/>
    <property type="molecule type" value="Genomic_DNA"/>
</dbReference>
<feature type="domain" description="LysM" evidence="2">
    <location>
        <begin position="2"/>
        <end position="46"/>
    </location>
</feature>
<sequence length="389" mass="42242">MIVYYVRPGDTMTAIAQRYGVTLEQLLAANRLPNPDVLQVGQAISIPVPASPGGLCPTLSLGARGASVRRLQQLLARAGLNPGPIDGIFGIATRNAVIGLQRRQNLEPSGIVERAEWQALGVNCARPPIPPFPRQPGQRPPVTPQPPRRPAPPRPAPTPPAPRPTPTPPAGPTCPDLARGSTGEAVRRLQRLLDAAEYLVTVTGVYDQATENAVRTFQSEVGISPTGRANLETWLSLGESCGDLPRPPRHRITRVINNIRYTLYTNKAVYRPGEPVLITFIKTNVGTQPITLNYPSSQRYDLSIDLGLSGIEVWRWSRGRSFNPVAETIVLQPAEYQAFQETWNQSSNTGQDIRYPGRYILAATNLGTRQGVSVEIELQPAVGASEAES</sequence>
<evidence type="ECO:0000313" key="4">
    <source>
        <dbReference type="Proteomes" id="UP000463470"/>
    </source>
</evidence>
<dbReference type="Gene3D" id="3.10.350.10">
    <property type="entry name" value="LysM domain"/>
    <property type="match status" value="1"/>
</dbReference>
<dbReference type="SMART" id="SM00257">
    <property type="entry name" value="LysM"/>
    <property type="match status" value="1"/>
</dbReference>
<feature type="region of interest" description="Disordered" evidence="1">
    <location>
        <begin position="126"/>
        <end position="183"/>
    </location>
</feature>
<dbReference type="InterPro" id="IPR018392">
    <property type="entry name" value="LysM"/>
</dbReference>
<dbReference type="InterPro" id="IPR036366">
    <property type="entry name" value="PGBDSf"/>
</dbReference>
<dbReference type="Pfam" id="PF01471">
    <property type="entry name" value="PG_binding_1"/>
    <property type="match status" value="2"/>
</dbReference>
<organism evidence="3 4">
    <name type="scientific">Heliomicrobium undosum</name>
    <dbReference type="NCBI Taxonomy" id="121734"/>
    <lineage>
        <taxon>Bacteria</taxon>
        <taxon>Bacillati</taxon>
        <taxon>Bacillota</taxon>
        <taxon>Clostridia</taxon>
        <taxon>Eubacteriales</taxon>
        <taxon>Heliobacteriaceae</taxon>
        <taxon>Heliomicrobium</taxon>
    </lineage>
</organism>
<gene>
    <name evidence="3" type="ORF">GTO91_10775</name>
</gene>
<evidence type="ECO:0000313" key="3">
    <source>
        <dbReference type="EMBL" id="MZP30192.1"/>
    </source>
</evidence>
<dbReference type="AlphaFoldDB" id="A0A845L0Y3"/>
<dbReference type="PANTHER" id="PTHR33734">
    <property type="entry name" value="LYSM DOMAIN-CONTAINING GPI-ANCHORED PROTEIN 2"/>
    <property type="match status" value="1"/>
</dbReference>
<feature type="compositionally biased region" description="Pro residues" evidence="1">
    <location>
        <begin position="127"/>
        <end position="172"/>
    </location>
</feature>
<dbReference type="InterPro" id="IPR002477">
    <property type="entry name" value="Peptidoglycan-bd-like"/>
</dbReference>
<dbReference type="OrthoDB" id="9787225at2"/>
<dbReference type="Proteomes" id="UP000463470">
    <property type="component" value="Unassembled WGS sequence"/>
</dbReference>
<dbReference type="InterPro" id="IPR036779">
    <property type="entry name" value="LysM_dom_sf"/>
</dbReference>
<dbReference type="PANTHER" id="PTHR33734:SF22">
    <property type="entry name" value="MEMBRANE-BOUND LYTIC MUREIN TRANSGLYCOSYLASE D"/>
    <property type="match status" value="1"/>
</dbReference>
<proteinExistence type="predicted"/>
<dbReference type="Gene3D" id="2.60.40.2360">
    <property type="entry name" value="Intracellular proteinase inhibitor BsuPI"/>
    <property type="match status" value="1"/>
</dbReference>
<comment type="caution">
    <text evidence="3">The sequence shown here is derived from an EMBL/GenBank/DDBJ whole genome shotgun (WGS) entry which is preliminary data.</text>
</comment>
<evidence type="ECO:0000259" key="2">
    <source>
        <dbReference type="PROSITE" id="PS51782"/>
    </source>
</evidence>
<reference evidence="3 4" key="1">
    <citation type="submission" date="2020-01" db="EMBL/GenBank/DDBJ databases">
        <title>Whole-genome sequence of Heliobacterium undosum DSM 13378.</title>
        <authorList>
            <person name="Kyndt J.A."/>
            <person name="Meyer T.E."/>
        </authorList>
    </citation>
    <scope>NUCLEOTIDE SEQUENCE [LARGE SCALE GENOMIC DNA]</scope>
    <source>
        <strain evidence="3 4">DSM 13378</strain>
    </source>
</reference>
<dbReference type="InterPro" id="IPR038144">
    <property type="entry name" value="IPI"/>
</dbReference>
<accession>A0A845L0Y3</accession>
<protein>
    <submittedName>
        <fullName evidence="3">LysM peptidoglycan-binding domain-containing protein</fullName>
    </submittedName>
</protein>